<dbReference type="InterPro" id="IPR050275">
    <property type="entry name" value="PGM_Phosphatase"/>
</dbReference>
<sequence>MAIYLHLVRHAQGVHNTCTENLQIRDPGLTLMGEAQCHRLCQEFPHHAAITHLVASPMRRTLQTCLLSFAPAVVSGIPVTALPEIQEVLTLPCDTGSSPALLSSEPPFHGKIDFSKVGDQWNDKSRGALWEPRVDRIEVRAARARRWLRHIARESAMSTYNDIHIVVVSHGAMLHYISQDWSGMEGGWTNWENAEWRTYEFSDVFGDDDSADIHETEASWNSRNHGTTRLTAAEQLLLKVEIQKRLQPQYDAIAAKQRSTVVGDVN</sequence>
<dbReference type="Pfam" id="PF00300">
    <property type="entry name" value="His_Phos_1"/>
    <property type="match status" value="1"/>
</dbReference>
<name>A1D5L3_NEOFI</name>
<protein>
    <submittedName>
        <fullName evidence="1">Phosphoglycerate mutase family protein</fullName>
    </submittedName>
</protein>
<dbReference type="AlphaFoldDB" id="A1D5L3"/>
<dbReference type="GO" id="GO:0005737">
    <property type="term" value="C:cytoplasm"/>
    <property type="evidence" value="ECO:0007669"/>
    <property type="project" value="TreeGrafter"/>
</dbReference>
<dbReference type="eggNOG" id="KOG4754">
    <property type="taxonomic scope" value="Eukaryota"/>
</dbReference>
<evidence type="ECO:0000313" key="1">
    <source>
        <dbReference type="EMBL" id="EAW21007.1"/>
    </source>
</evidence>
<keyword evidence="2" id="KW-1185">Reference proteome</keyword>
<dbReference type="GO" id="GO:0016791">
    <property type="term" value="F:phosphatase activity"/>
    <property type="evidence" value="ECO:0007669"/>
    <property type="project" value="TreeGrafter"/>
</dbReference>
<dbReference type="Proteomes" id="UP000006702">
    <property type="component" value="Unassembled WGS sequence"/>
</dbReference>
<dbReference type="InterPro" id="IPR013078">
    <property type="entry name" value="His_Pase_superF_clade-1"/>
</dbReference>
<dbReference type="EMBL" id="DS027690">
    <property type="protein sequence ID" value="EAW21007.1"/>
    <property type="molecule type" value="Genomic_DNA"/>
</dbReference>
<accession>A1D5L3</accession>
<dbReference type="PANTHER" id="PTHR48100">
    <property type="entry name" value="BROAD-SPECIFICITY PHOSPHATASE YOR283W-RELATED"/>
    <property type="match status" value="1"/>
</dbReference>
<dbReference type="SUPFAM" id="SSF53254">
    <property type="entry name" value="Phosphoglycerate mutase-like"/>
    <property type="match status" value="1"/>
</dbReference>
<dbReference type="SMART" id="SM00855">
    <property type="entry name" value="PGAM"/>
    <property type="match status" value="1"/>
</dbReference>
<dbReference type="KEGG" id="nfi:NFIA_061680"/>
<evidence type="ECO:0000313" key="2">
    <source>
        <dbReference type="Proteomes" id="UP000006702"/>
    </source>
</evidence>
<dbReference type="CDD" id="cd07067">
    <property type="entry name" value="HP_PGM_like"/>
    <property type="match status" value="1"/>
</dbReference>
<dbReference type="Gene3D" id="3.40.50.1240">
    <property type="entry name" value="Phosphoglycerate mutase-like"/>
    <property type="match status" value="1"/>
</dbReference>
<reference evidence="2" key="1">
    <citation type="journal article" date="2008" name="PLoS Genet.">
        <title>Genomic islands in the pathogenic filamentous fungus Aspergillus fumigatus.</title>
        <authorList>
            <person name="Fedorova N.D."/>
            <person name="Khaldi N."/>
            <person name="Joardar V.S."/>
            <person name="Maiti R."/>
            <person name="Amedeo P."/>
            <person name="Anderson M.J."/>
            <person name="Crabtree J."/>
            <person name="Silva J.C."/>
            <person name="Badger J.H."/>
            <person name="Albarraq A."/>
            <person name="Angiuoli S."/>
            <person name="Bussey H."/>
            <person name="Bowyer P."/>
            <person name="Cotty P.J."/>
            <person name="Dyer P.S."/>
            <person name="Egan A."/>
            <person name="Galens K."/>
            <person name="Fraser-Liggett C.M."/>
            <person name="Haas B.J."/>
            <person name="Inman J.M."/>
            <person name="Kent R."/>
            <person name="Lemieux S."/>
            <person name="Malavazi I."/>
            <person name="Orvis J."/>
            <person name="Roemer T."/>
            <person name="Ronning C.M."/>
            <person name="Sundaram J.P."/>
            <person name="Sutton G."/>
            <person name="Turner G."/>
            <person name="Venter J.C."/>
            <person name="White O.R."/>
            <person name="Whitty B.R."/>
            <person name="Youngman P."/>
            <person name="Wolfe K.H."/>
            <person name="Goldman G.H."/>
            <person name="Wortman J.R."/>
            <person name="Jiang B."/>
            <person name="Denning D.W."/>
            <person name="Nierman W.C."/>
        </authorList>
    </citation>
    <scope>NUCLEOTIDE SEQUENCE [LARGE SCALE GENOMIC DNA]</scope>
    <source>
        <strain evidence="2">ATCC 1020 / DSM 3700 / CBS 544.65 / FGSC A1164 / JCM 1740 / NRRL 181 / WB 181</strain>
    </source>
</reference>
<dbReference type="GeneID" id="4589786"/>
<dbReference type="OrthoDB" id="496981at2759"/>
<dbReference type="HOGENOM" id="CLU_039184_1_0_1"/>
<dbReference type="VEuPathDB" id="FungiDB:NFIA_061680"/>
<proteinExistence type="predicted"/>
<dbReference type="OMA" id="HDKITHL"/>
<dbReference type="InterPro" id="IPR029033">
    <property type="entry name" value="His_PPase_superfam"/>
</dbReference>
<organism evidence="1 2">
    <name type="scientific">Neosartorya fischeri (strain ATCC 1020 / DSM 3700 / CBS 544.65 / FGSC A1164 / JCM 1740 / NRRL 181 / WB 181)</name>
    <name type="common">Aspergillus fischerianus</name>
    <dbReference type="NCBI Taxonomy" id="331117"/>
    <lineage>
        <taxon>Eukaryota</taxon>
        <taxon>Fungi</taxon>
        <taxon>Dikarya</taxon>
        <taxon>Ascomycota</taxon>
        <taxon>Pezizomycotina</taxon>
        <taxon>Eurotiomycetes</taxon>
        <taxon>Eurotiomycetidae</taxon>
        <taxon>Eurotiales</taxon>
        <taxon>Aspergillaceae</taxon>
        <taxon>Aspergillus</taxon>
        <taxon>Aspergillus subgen. Fumigati</taxon>
    </lineage>
</organism>
<dbReference type="PANTHER" id="PTHR48100:SF54">
    <property type="entry name" value="PHOSPHATASE SPAC5H10.03-RELATED"/>
    <property type="match status" value="1"/>
</dbReference>
<gene>
    <name evidence="1" type="ORF">NFIA_061680</name>
</gene>
<dbReference type="RefSeq" id="XP_001262904.1">
    <property type="nucleotide sequence ID" value="XM_001262903.1"/>
</dbReference>